<feature type="binding site" description="in other chain" evidence="6">
    <location>
        <position position="26"/>
    </location>
    <ligand>
        <name>dUMP</name>
        <dbReference type="ChEBI" id="CHEBI:246422"/>
        <note>ligand shared between dimeric partners</note>
    </ligand>
</feature>
<evidence type="ECO:0000259" key="8">
    <source>
        <dbReference type="Pfam" id="PF00303"/>
    </source>
</evidence>
<dbReference type="EMBL" id="AMZO01000011">
    <property type="protein sequence ID" value="ELR66195.1"/>
    <property type="molecule type" value="Genomic_DNA"/>
</dbReference>
<comment type="similarity">
    <text evidence="6">Belongs to the thymidylate synthase family. Bacterial-type ThyA subfamily.</text>
</comment>
<dbReference type="PANTHER" id="PTHR11548:SF9">
    <property type="entry name" value="THYMIDYLATE SYNTHASE"/>
    <property type="match status" value="1"/>
</dbReference>
<sequence length="287" mass="32879">MGGNMKQYLGLCQRIVDEGVWVENKRTGKRCLTVINADLTYDVANNQFPLVTTRKSFWKAAIAELLGYIRGYDNAADFRALGTKTWDMNANDNEAWLNNPHRKGEDDMGRVYGVQGRSWQKPDGSTIDQLRKIVDNLSQGIDDRGEILTFYNPGEFDMGCLRPCMHTHTFSLLGDTLYLTSYQRSCDVPLGLNFNQVQVYTLLALMAQITGKKPGQAYHKIINAHIYEDQVELMRDVQLKREPFESPQLIINPEIKSLEDLETWVTMDDFEVVGYQHHDPIKYPFSV</sequence>
<feature type="domain" description="Thymidylate synthase/dCMP hydroxymethylase" evidence="8">
    <location>
        <begin position="6"/>
        <end position="287"/>
    </location>
</feature>
<evidence type="ECO:0000256" key="3">
    <source>
        <dbReference type="ARBA" id="ARBA00022603"/>
    </source>
</evidence>
<comment type="pathway">
    <text evidence="6">Pyrimidine metabolism; dTTP biosynthesis.</text>
</comment>
<feature type="binding site" description="in other chain" evidence="6">
    <location>
        <begin position="184"/>
        <end position="187"/>
    </location>
    <ligand>
        <name>dUMP</name>
        <dbReference type="ChEBI" id="CHEBI:246422"/>
        <note>ligand shared between dimeric partners</note>
    </ligand>
</feature>
<feature type="binding site" evidence="6">
    <location>
        <position position="187"/>
    </location>
    <ligand>
        <name>(6R)-5,10-methylene-5,6,7,8-tetrahydrofolate</name>
        <dbReference type="ChEBI" id="CHEBI:15636"/>
    </ligand>
</feature>
<dbReference type="Gene3D" id="3.30.572.10">
    <property type="entry name" value="Thymidylate synthase/dCMP hydroxymethylase domain"/>
    <property type="match status" value="1"/>
</dbReference>
<comment type="subunit">
    <text evidence="6">Homodimer.</text>
</comment>
<dbReference type="InterPro" id="IPR023451">
    <property type="entry name" value="Thymidate_synth/dCMP_Mease_dom"/>
</dbReference>
<evidence type="ECO:0000256" key="2">
    <source>
        <dbReference type="ARBA" id="ARBA00022490"/>
    </source>
</evidence>
<dbReference type="NCBIfam" id="TIGR03284">
    <property type="entry name" value="thym_sym"/>
    <property type="match status" value="1"/>
</dbReference>
<dbReference type="Proteomes" id="UP000011134">
    <property type="component" value="Unassembled WGS sequence"/>
</dbReference>
<evidence type="ECO:0000256" key="1">
    <source>
        <dbReference type="ARBA" id="ARBA00011947"/>
    </source>
</evidence>
<comment type="function">
    <text evidence="6">Catalyzes the reductive methylation of 2'-deoxyuridine-5'-monophosphate (dUMP) to 2'-deoxythymidine-5'-monophosphate (dTMP) while utilizing 5,10-methylenetetrahydrofolate (mTHF) as the methyl donor and reductant in the reaction, yielding dihydrofolate (DHF) as a by-product. This enzymatic reaction provides an intracellular de novo source of dTMP, an essential precursor for DNA biosynthesis.</text>
</comment>
<dbReference type="HAMAP" id="MF_00008">
    <property type="entry name" value="Thymidy_synth_bact"/>
    <property type="match status" value="1"/>
</dbReference>
<feature type="binding site" description="in other chain" evidence="6">
    <location>
        <position position="195"/>
    </location>
    <ligand>
        <name>dUMP</name>
        <dbReference type="ChEBI" id="CHEBI:246422"/>
        <note>ligand shared between dimeric partners</note>
    </ligand>
</feature>
<comment type="caution">
    <text evidence="6">Lacks conserved residue(s) required for the propagation of feature annotation.</text>
</comment>
<evidence type="ECO:0000313" key="10">
    <source>
        <dbReference type="Proteomes" id="UP000011134"/>
    </source>
</evidence>
<feature type="active site" evidence="7">
    <location>
        <position position="164"/>
    </location>
</feature>
<comment type="caution">
    <text evidence="9">The sequence shown here is derived from an EMBL/GenBank/DDBJ whole genome shotgun (WGS) entry which is preliminary data.</text>
</comment>
<keyword evidence="4 6" id="KW-0808">Transferase</keyword>
<dbReference type="InterPro" id="IPR000398">
    <property type="entry name" value="Thymidylate_synthase"/>
</dbReference>
<comment type="subcellular location">
    <subcellularLocation>
        <location evidence="6">Cytoplasm</location>
    </subcellularLocation>
</comment>
<dbReference type="PANTHER" id="PTHR11548">
    <property type="entry name" value="THYMIDYLATE SYNTHASE 1"/>
    <property type="match status" value="1"/>
</dbReference>
<dbReference type="InterPro" id="IPR036926">
    <property type="entry name" value="Thymidate_synth/dCMP_Mease_sf"/>
</dbReference>
<dbReference type="GO" id="GO:0006235">
    <property type="term" value="P:dTTP biosynthetic process"/>
    <property type="evidence" value="ECO:0007669"/>
    <property type="project" value="UniProtKB-UniRule"/>
</dbReference>
<evidence type="ECO:0000256" key="7">
    <source>
        <dbReference type="PROSITE-ProRule" id="PRU10016"/>
    </source>
</evidence>
<dbReference type="GO" id="GO:0005829">
    <property type="term" value="C:cytosol"/>
    <property type="evidence" value="ECO:0007669"/>
    <property type="project" value="TreeGrafter"/>
</dbReference>
<dbReference type="GO" id="GO:0006231">
    <property type="term" value="P:dTMP biosynthetic process"/>
    <property type="evidence" value="ECO:0007669"/>
    <property type="project" value="UniProtKB-UniRule"/>
</dbReference>
<organism evidence="9 10">
    <name type="scientific">Photobacterium marinum</name>
    <dbReference type="NCBI Taxonomy" id="1056511"/>
    <lineage>
        <taxon>Bacteria</taxon>
        <taxon>Pseudomonadati</taxon>
        <taxon>Pseudomonadota</taxon>
        <taxon>Gammaproteobacteria</taxon>
        <taxon>Vibrionales</taxon>
        <taxon>Vibrionaceae</taxon>
        <taxon>Photobacterium</taxon>
    </lineage>
</organism>
<feature type="binding site" evidence="6">
    <location>
        <position position="286"/>
    </location>
    <ligand>
        <name>(6R)-5,10-methylene-5,6,7,8-tetrahydrofolate</name>
        <dbReference type="ChEBI" id="CHEBI:15636"/>
    </ligand>
</feature>
<evidence type="ECO:0000256" key="6">
    <source>
        <dbReference type="HAMAP-Rule" id="MF_00008"/>
    </source>
</evidence>
<feature type="binding site" description="in other chain" evidence="6">
    <location>
        <begin position="225"/>
        <end position="227"/>
    </location>
    <ligand>
        <name>dUMP</name>
        <dbReference type="ChEBI" id="CHEBI:246422"/>
        <note>ligand shared between dimeric partners</note>
    </ligand>
</feature>
<dbReference type="SUPFAM" id="SSF55831">
    <property type="entry name" value="Thymidylate synthase/dCMP hydroxymethylase"/>
    <property type="match status" value="1"/>
</dbReference>
<proteinExistence type="inferred from homology"/>
<reference evidence="9 10" key="1">
    <citation type="submission" date="2012-12" db="EMBL/GenBank/DDBJ databases">
        <title>Genome Assembly of Photobacterium sp. AK15.</title>
        <authorList>
            <person name="Khatri I."/>
            <person name="Vaidya B."/>
            <person name="Srinivas T.N.R."/>
            <person name="Subramanian S."/>
            <person name="Pinnaka A."/>
        </authorList>
    </citation>
    <scope>NUCLEOTIDE SEQUENCE [LARGE SCALE GENOMIC DNA]</scope>
    <source>
        <strain evidence="9 10">AK15</strain>
    </source>
</reference>
<feature type="active site" description="Nucleophile" evidence="6">
    <location>
        <position position="164"/>
    </location>
</feature>
<dbReference type="InterPro" id="IPR020940">
    <property type="entry name" value="Thymidylate_synthase_AS"/>
</dbReference>
<dbReference type="FunFam" id="3.30.572.10:FF:000003">
    <property type="entry name" value="Thymidylate synthase"/>
    <property type="match status" value="1"/>
</dbReference>
<dbReference type="Pfam" id="PF00303">
    <property type="entry name" value="Thymidylat_synt"/>
    <property type="match status" value="1"/>
</dbReference>
<keyword evidence="5 6" id="KW-0545">Nucleotide biosynthesis</keyword>
<accession>L8JBI0</accession>
<evidence type="ECO:0000256" key="5">
    <source>
        <dbReference type="ARBA" id="ARBA00022727"/>
    </source>
</evidence>
<evidence type="ECO:0000313" key="9">
    <source>
        <dbReference type="EMBL" id="ELR66195.1"/>
    </source>
</evidence>
<gene>
    <name evidence="6" type="primary">thyA</name>
    <name evidence="9" type="ORF">C942_00382</name>
</gene>
<keyword evidence="2 6" id="KW-0963">Cytoplasm</keyword>
<comment type="catalytic activity">
    <reaction evidence="6">
        <text>dUMP + (6R)-5,10-methylene-5,6,7,8-tetrahydrofolate = 7,8-dihydrofolate + dTMP</text>
        <dbReference type="Rhea" id="RHEA:12104"/>
        <dbReference type="ChEBI" id="CHEBI:15636"/>
        <dbReference type="ChEBI" id="CHEBI:57451"/>
        <dbReference type="ChEBI" id="CHEBI:63528"/>
        <dbReference type="ChEBI" id="CHEBI:246422"/>
        <dbReference type="EC" id="2.1.1.45"/>
    </reaction>
</comment>
<dbReference type="PATRIC" id="fig|1056511.3.peg.1867"/>
<dbReference type="PRINTS" id="PR00108">
    <property type="entry name" value="THYMDSNTHASE"/>
</dbReference>
<protein>
    <recommendedName>
        <fullName evidence="1 6">Thymidylate synthase</fullName>
        <shortName evidence="6">TS</shortName>
        <shortName evidence="6">TSase</shortName>
        <ecNumber evidence="1 6">2.1.1.45</ecNumber>
    </recommendedName>
</protein>
<keyword evidence="3 6" id="KW-0489">Methyltransferase</keyword>
<dbReference type="EC" id="2.1.1.45" evidence="1 6"/>
<keyword evidence="10" id="KW-1185">Reference proteome</keyword>
<dbReference type="NCBIfam" id="NF002498">
    <property type="entry name" value="PRK01827.1-4"/>
    <property type="match status" value="1"/>
</dbReference>
<dbReference type="PROSITE" id="PS00091">
    <property type="entry name" value="THYMIDYLATE_SYNTHASE"/>
    <property type="match status" value="1"/>
</dbReference>
<dbReference type="AlphaFoldDB" id="L8JBI0"/>
<evidence type="ECO:0000256" key="4">
    <source>
        <dbReference type="ARBA" id="ARBA00022679"/>
    </source>
</evidence>
<dbReference type="GO" id="GO:0004799">
    <property type="term" value="F:thymidylate synthase activity"/>
    <property type="evidence" value="ECO:0007669"/>
    <property type="project" value="UniProtKB-UniRule"/>
</dbReference>
<dbReference type="CDD" id="cd00351">
    <property type="entry name" value="TS_Pyrimidine_HMase"/>
    <property type="match status" value="1"/>
</dbReference>
<dbReference type="GO" id="GO:0032259">
    <property type="term" value="P:methylation"/>
    <property type="evidence" value="ECO:0007669"/>
    <property type="project" value="UniProtKB-KW"/>
</dbReference>
<name>L8JBI0_9GAMM</name>
<dbReference type="UniPathway" id="UPA00575"/>
<dbReference type="InterPro" id="IPR045097">
    <property type="entry name" value="Thymidate_synth/dCMP_Mease"/>
</dbReference>